<dbReference type="EMBL" id="JACXZA010000003">
    <property type="protein sequence ID" value="MBD3919559.1"/>
    <property type="molecule type" value="Genomic_DNA"/>
</dbReference>
<dbReference type="GO" id="GO:0032259">
    <property type="term" value="P:methylation"/>
    <property type="evidence" value="ECO:0007669"/>
    <property type="project" value="UniProtKB-KW"/>
</dbReference>
<keyword evidence="2" id="KW-0489">Methyltransferase</keyword>
<dbReference type="GO" id="GO:0008168">
    <property type="term" value="F:methyltransferase activity"/>
    <property type="evidence" value="ECO:0007669"/>
    <property type="project" value="UniProtKB-KW"/>
</dbReference>
<reference evidence="2 3" key="1">
    <citation type="submission" date="2020-09" db="EMBL/GenBank/DDBJ databases">
        <title>Paenibacillus sp. strain PR3 16S rRNA gene Genome sequencing and assembly.</title>
        <authorList>
            <person name="Kim J."/>
        </authorList>
    </citation>
    <scope>NUCLEOTIDE SEQUENCE [LARGE SCALE GENOMIC DNA]</scope>
    <source>
        <strain evidence="2 3">PR3</strain>
    </source>
</reference>
<gene>
    <name evidence="2" type="ORF">H8B09_12415</name>
</gene>
<keyword evidence="2" id="KW-0808">Transferase</keyword>
<dbReference type="InterPro" id="IPR029063">
    <property type="entry name" value="SAM-dependent_MTases_sf"/>
</dbReference>
<organism evidence="2 3">
    <name type="scientific">Paenibacillus terricola</name>
    <dbReference type="NCBI Taxonomy" id="2763503"/>
    <lineage>
        <taxon>Bacteria</taxon>
        <taxon>Bacillati</taxon>
        <taxon>Bacillota</taxon>
        <taxon>Bacilli</taxon>
        <taxon>Bacillales</taxon>
        <taxon>Paenibacillaceae</taxon>
        <taxon>Paenibacillus</taxon>
    </lineage>
</organism>
<evidence type="ECO:0000313" key="3">
    <source>
        <dbReference type="Proteomes" id="UP000609346"/>
    </source>
</evidence>
<evidence type="ECO:0000313" key="2">
    <source>
        <dbReference type="EMBL" id="MBD3919559.1"/>
    </source>
</evidence>
<sequence length="235" mass="26245">MSTQRQEVYEQAGVAATCRGFDEYKRMFDLPDQLEGKHILDIAGGASSFTADCSSRGIAAQAVDPRYAYAPEIVLADAREEIETSTEKLRLLAHRFDWSYYGNIDLHRAGRLESFHRFAADFSAADAKDRYTAGALPALPFANDSFDIVLCSHFLFLYADQFDASFHERAVLDMIRVCRPGGQVKIYPLMSLRWEPYPHMDSLLAAISRTGAVPSLALSHLPFIPNSSKMLVINV</sequence>
<dbReference type="InterPro" id="IPR013216">
    <property type="entry name" value="Methyltransf_11"/>
</dbReference>
<dbReference type="Gene3D" id="3.40.50.150">
    <property type="entry name" value="Vaccinia Virus protein VP39"/>
    <property type="match status" value="1"/>
</dbReference>
<feature type="domain" description="Methyltransferase type 11" evidence="1">
    <location>
        <begin position="130"/>
        <end position="184"/>
    </location>
</feature>
<comment type="caution">
    <text evidence="2">The sequence shown here is derived from an EMBL/GenBank/DDBJ whole genome shotgun (WGS) entry which is preliminary data.</text>
</comment>
<keyword evidence="3" id="KW-1185">Reference proteome</keyword>
<protein>
    <submittedName>
        <fullName evidence="2">Methyltransferase domain-containing protein</fullName>
    </submittedName>
</protein>
<dbReference type="Proteomes" id="UP000609346">
    <property type="component" value="Unassembled WGS sequence"/>
</dbReference>
<dbReference type="Pfam" id="PF08241">
    <property type="entry name" value="Methyltransf_11"/>
    <property type="match status" value="1"/>
</dbReference>
<proteinExistence type="predicted"/>
<name>A0ABR8MYH3_9BACL</name>
<dbReference type="SUPFAM" id="SSF53335">
    <property type="entry name" value="S-adenosyl-L-methionine-dependent methyltransferases"/>
    <property type="match status" value="1"/>
</dbReference>
<evidence type="ECO:0000259" key="1">
    <source>
        <dbReference type="Pfam" id="PF08241"/>
    </source>
</evidence>
<dbReference type="RefSeq" id="WP_191203874.1">
    <property type="nucleotide sequence ID" value="NZ_JACXZA010000003.1"/>
</dbReference>
<accession>A0ABR8MYH3</accession>